<keyword evidence="1 6" id="KW-0963">Cytoplasm</keyword>
<dbReference type="GO" id="GO:0005737">
    <property type="term" value="C:cytoplasm"/>
    <property type="evidence" value="ECO:0007669"/>
    <property type="project" value="UniProtKB-SubCell"/>
</dbReference>
<sequence>MNDNKPEKAILVGVELKSDAGFNFQASLQELQALTEAAGGEVAAVLVQSRERVHGATYIGKGKLEELKHLAAELEPDLIIFDNELSPVQLRNLEEALNIKIIDRTMLILDIFSQRAKSNEGILQVELARLQYQLPRLTGQGVTLSRLGAGIGTRGSGEQKLELDRRYIRQRIQDIKKRMQKVENTRKLHRVQRQRSGMKQVSLVGYTNAGKSSLFNTLCQTGHRSKTAQVKADQQLFRTLDTTIRKIRWADQKEILLTDTVGFIQNLPHHLVAAFKSTLEEVIEADLLLHVVDISDPDAADKIEVVEKVLWELGADSDRIVTVFNKSDLLQDPPDNSGPAIYVSARTGQGIDDLLKRLEIILF</sequence>
<dbReference type="InterPro" id="IPR032305">
    <property type="entry name" value="GTP-bd_M"/>
</dbReference>
<protein>
    <recommendedName>
        <fullName evidence="6">GTPase HflX</fullName>
    </recommendedName>
    <alternativeName>
        <fullName evidence="6">GTP-binding protein HflX</fullName>
    </alternativeName>
</protein>
<evidence type="ECO:0000256" key="2">
    <source>
        <dbReference type="ARBA" id="ARBA00022723"/>
    </source>
</evidence>
<dbReference type="Proteomes" id="UP000045545">
    <property type="component" value="Unassembled WGS sequence"/>
</dbReference>
<dbReference type="GO" id="GO:0005525">
    <property type="term" value="F:GTP binding"/>
    <property type="evidence" value="ECO:0007669"/>
    <property type="project" value="UniProtKB-UniRule"/>
</dbReference>
<dbReference type="NCBIfam" id="TIGR03156">
    <property type="entry name" value="GTP_HflX"/>
    <property type="match status" value="1"/>
</dbReference>
<organism evidence="11 12">
    <name type="scientific">Syntrophomonas zehnderi OL-4</name>
    <dbReference type="NCBI Taxonomy" id="690567"/>
    <lineage>
        <taxon>Bacteria</taxon>
        <taxon>Bacillati</taxon>
        <taxon>Bacillota</taxon>
        <taxon>Clostridia</taxon>
        <taxon>Eubacteriales</taxon>
        <taxon>Syntrophomonadaceae</taxon>
        <taxon>Syntrophomonas</taxon>
    </lineage>
</organism>
<dbReference type="InterPro" id="IPR030394">
    <property type="entry name" value="G_HFLX_dom"/>
</dbReference>
<evidence type="ECO:0000256" key="9">
    <source>
        <dbReference type="SAM" id="Coils"/>
    </source>
</evidence>
<feature type="binding site" evidence="8">
    <location>
        <position position="212"/>
    </location>
    <ligand>
        <name>Mg(2+)</name>
        <dbReference type="ChEBI" id="CHEBI:18420"/>
    </ligand>
</feature>
<dbReference type="RefSeq" id="WP_052729605.1">
    <property type="nucleotide sequence ID" value="NZ_CGIH01000013.1"/>
</dbReference>
<dbReference type="PIRSF" id="PIRSF006809">
    <property type="entry name" value="GTP-binding_hflX_prd"/>
    <property type="match status" value="1"/>
</dbReference>
<feature type="binding site" evidence="7">
    <location>
        <begin position="205"/>
        <end position="212"/>
    </location>
    <ligand>
        <name>GTP</name>
        <dbReference type="ChEBI" id="CHEBI:37565"/>
    </ligand>
</feature>
<accession>A0A0E3W2X3</accession>
<dbReference type="Pfam" id="PF13167">
    <property type="entry name" value="GTP-bdg_N"/>
    <property type="match status" value="1"/>
</dbReference>
<dbReference type="InterPro" id="IPR027417">
    <property type="entry name" value="P-loop_NTPase"/>
</dbReference>
<evidence type="ECO:0000256" key="6">
    <source>
        <dbReference type="HAMAP-Rule" id="MF_00900"/>
    </source>
</evidence>
<dbReference type="PROSITE" id="PS51705">
    <property type="entry name" value="G_HFLX"/>
    <property type="match status" value="1"/>
</dbReference>
<feature type="coiled-coil region" evidence="9">
    <location>
        <begin position="165"/>
        <end position="192"/>
    </location>
</feature>
<evidence type="ECO:0000313" key="11">
    <source>
        <dbReference type="EMBL" id="CFX28590.1"/>
    </source>
</evidence>
<dbReference type="GO" id="GO:0043022">
    <property type="term" value="F:ribosome binding"/>
    <property type="evidence" value="ECO:0007669"/>
    <property type="project" value="TreeGrafter"/>
</dbReference>
<evidence type="ECO:0000256" key="3">
    <source>
        <dbReference type="ARBA" id="ARBA00022741"/>
    </source>
</evidence>
<dbReference type="Gene3D" id="6.10.250.2860">
    <property type="match status" value="1"/>
</dbReference>
<comment type="cofactor">
    <cofactor evidence="8">
        <name>Mg(2+)</name>
        <dbReference type="ChEBI" id="CHEBI:18420"/>
    </cofactor>
</comment>
<feature type="binding site" evidence="7">
    <location>
        <begin position="325"/>
        <end position="328"/>
    </location>
    <ligand>
        <name>GTP</name>
        <dbReference type="ChEBI" id="CHEBI:37565"/>
    </ligand>
</feature>
<reference evidence="11 12" key="1">
    <citation type="submission" date="2015-03" db="EMBL/GenBank/DDBJ databases">
        <authorList>
            <person name="Murphy D."/>
        </authorList>
    </citation>
    <scope>NUCLEOTIDE SEQUENCE [LARGE SCALE GENOMIC DNA]</scope>
    <source>
        <strain evidence="11 12">OL-4</strain>
    </source>
</reference>
<evidence type="ECO:0000256" key="7">
    <source>
        <dbReference type="PIRSR" id="PIRSR006809-1"/>
    </source>
</evidence>
<keyword evidence="4 8" id="KW-0460">Magnesium</keyword>
<keyword evidence="2 8" id="KW-0479">Metal-binding</keyword>
<evidence type="ECO:0000256" key="8">
    <source>
        <dbReference type="PIRSR" id="PIRSR006809-2"/>
    </source>
</evidence>
<dbReference type="PANTHER" id="PTHR10229">
    <property type="entry name" value="GTP-BINDING PROTEIN HFLX"/>
    <property type="match status" value="1"/>
</dbReference>
<comment type="subcellular location">
    <subcellularLocation>
        <location evidence="6">Cytoplasm</location>
    </subcellularLocation>
    <text evidence="6">May associate with membranes.</text>
</comment>
<comment type="similarity">
    <text evidence="6">Belongs to the TRAFAC class OBG-HflX-like GTPase superfamily. HflX GTPase family.</text>
</comment>
<dbReference type="PANTHER" id="PTHR10229:SF0">
    <property type="entry name" value="GTP-BINDING PROTEIN 6-RELATED"/>
    <property type="match status" value="1"/>
</dbReference>
<gene>
    <name evidence="6" type="primary">hflX</name>
    <name evidence="11" type="ORF">927</name>
</gene>
<feature type="binding site" evidence="7">
    <location>
        <begin position="259"/>
        <end position="262"/>
    </location>
    <ligand>
        <name>GTP</name>
        <dbReference type="ChEBI" id="CHEBI:37565"/>
    </ligand>
</feature>
<dbReference type="InterPro" id="IPR025121">
    <property type="entry name" value="GTPase_HflX_N"/>
</dbReference>
<dbReference type="Gene3D" id="3.40.50.300">
    <property type="entry name" value="P-loop containing nucleotide triphosphate hydrolases"/>
    <property type="match status" value="1"/>
</dbReference>
<dbReference type="FunFam" id="3.40.50.11060:FF:000001">
    <property type="entry name" value="GTPase HflX"/>
    <property type="match status" value="1"/>
</dbReference>
<feature type="binding site" evidence="8">
    <location>
        <position position="239"/>
    </location>
    <ligand>
        <name>Mg(2+)</name>
        <dbReference type="ChEBI" id="CHEBI:18420"/>
    </ligand>
</feature>
<feature type="binding site" evidence="7">
    <location>
        <begin position="344"/>
        <end position="346"/>
    </location>
    <ligand>
        <name>GTP</name>
        <dbReference type="ChEBI" id="CHEBI:37565"/>
    </ligand>
</feature>
<dbReference type="STRING" id="690567.927"/>
<dbReference type="InterPro" id="IPR042108">
    <property type="entry name" value="GTPase_HflX_N_sf"/>
</dbReference>
<feature type="domain" description="Hflx-type G" evidence="10">
    <location>
        <begin position="199"/>
        <end position="363"/>
    </location>
</feature>
<dbReference type="GO" id="GO:0003924">
    <property type="term" value="F:GTPase activity"/>
    <property type="evidence" value="ECO:0007669"/>
    <property type="project" value="UniProtKB-UniRule"/>
</dbReference>
<dbReference type="PRINTS" id="PR00326">
    <property type="entry name" value="GTP1OBG"/>
</dbReference>
<evidence type="ECO:0000313" key="12">
    <source>
        <dbReference type="Proteomes" id="UP000045545"/>
    </source>
</evidence>
<dbReference type="Pfam" id="PF16360">
    <property type="entry name" value="GTP-bdg_M"/>
    <property type="match status" value="1"/>
</dbReference>
<name>A0A0E3W2X3_9FIRM</name>
<evidence type="ECO:0000256" key="1">
    <source>
        <dbReference type="ARBA" id="ARBA00022490"/>
    </source>
</evidence>
<dbReference type="Gene3D" id="3.40.50.11060">
    <property type="entry name" value="GTPase HflX, N-terminal domain"/>
    <property type="match status" value="1"/>
</dbReference>
<keyword evidence="12" id="KW-1185">Reference proteome</keyword>
<dbReference type="InterPro" id="IPR006073">
    <property type="entry name" value="GTP-bd"/>
</dbReference>
<keyword evidence="3 6" id="KW-0547">Nucleotide-binding</keyword>
<evidence type="ECO:0000256" key="5">
    <source>
        <dbReference type="ARBA" id="ARBA00023134"/>
    </source>
</evidence>
<proteinExistence type="inferred from homology"/>
<feature type="binding site" evidence="7">
    <location>
        <begin position="237"/>
        <end position="241"/>
    </location>
    <ligand>
        <name>GTP</name>
        <dbReference type="ChEBI" id="CHEBI:37565"/>
    </ligand>
</feature>
<evidence type="ECO:0000259" key="10">
    <source>
        <dbReference type="PROSITE" id="PS51705"/>
    </source>
</evidence>
<keyword evidence="9" id="KW-0175">Coiled coil</keyword>
<dbReference type="HAMAP" id="MF_00900">
    <property type="entry name" value="GTPase_HflX"/>
    <property type="match status" value="1"/>
</dbReference>
<dbReference type="OrthoDB" id="9812272at2"/>
<evidence type="ECO:0000256" key="4">
    <source>
        <dbReference type="ARBA" id="ARBA00022842"/>
    </source>
</evidence>
<dbReference type="GO" id="GO:0046872">
    <property type="term" value="F:metal ion binding"/>
    <property type="evidence" value="ECO:0007669"/>
    <property type="project" value="UniProtKB-KW"/>
</dbReference>
<comment type="subunit">
    <text evidence="6">Monomer. Associates with the 50S ribosomal subunit.</text>
</comment>
<dbReference type="CDD" id="cd01878">
    <property type="entry name" value="HflX"/>
    <property type="match status" value="1"/>
</dbReference>
<dbReference type="InterPro" id="IPR016496">
    <property type="entry name" value="GTPase_HflX"/>
</dbReference>
<dbReference type="SUPFAM" id="SSF52540">
    <property type="entry name" value="P-loop containing nucleoside triphosphate hydrolases"/>
    <property type="match status" value="1"/>
</dbReference>
<dbReference type="EMBL" id="CGIH01000013">
    <property type="protein sequence ID" value="CFX28590.1"/>
    <property type="molecule type" value="Genomic_DNA"/>
</dbReference>
<dbReference type="Pfam" id="PF01926">
    <property type="entry name" value="MMR_HSR1"/>
    <property type="match status" value="1"/>
</dbReference>
<dbReference type="AlphaFoldDB" id="A0A0E3W2X3"/>
<keyword evidence="5 6" id="KW-0342">GTP-binding</keyword>
<comment type="function">
    <text evidence="6">GTPase that associates with the 50S ribosomal subunit and may have a role during protein synthesis or ribosome biogenesis.</text>
</comment>